<feature type="transmembrane region" description="Helical" evidence="7">
    <location>
        <begin position="152"/>
        <end position="174"/>
    </location>
</feature>
<comment type="subcellular location">
    <subcellularLocation>
        <location evidence="1">Cell membrane</location>
        <topology evidence="1">Multi-pass membrane protein</topology>
    </subcellularLocation>
</comment>
<evidence type="ECO:0000256" key="1">
    <source>
        <dbReference type="ARBA" id="ARBA00004651"/>
    </source>
</evidence>
<name>A0A6N7Z4R9_9PSEU</name>
<dbReference type="Gene3D" id="3.10.20.90">
    <property type="entry name" value="Phosphatidylinositol 3-kinase Catalytic Subunit, Chain A, domain 1"/>
    <property type="match status" value="1"/>
</dbReference>
<feature type="transmembrane region" description="Helical" evidence="7">
    <location>
        <begin position="125"/>
        <end position="146"/>
    </location>
</feature>
<keyword evidence="10" id="KW-1185">Reference proteome</keyword>
<accession>A0A6N7Z4R9</accession>
<evidence type="ECO:0000256" key="3">
    <source>
        <dbReference type="ARBA" id="ARBA00022475"/>
    </source>
</evidence>
<feature type="transmembrane region" description="Helical" evidence="7">
    <location>
        <begin position="403"/>
        <end position="420"/>
    </location>
</feature>
<dbReference type="Proteomes" id="UP000440096">
    <property type="component" value="Unassembled WGS sequence"/>
</dbReference>
<organism evidence="9 10">
    <name type="scientific">Amycolatopsis pithecellobii</name>
    <dbReference type="NCBI Taxonomy" id="664692"/>
    <lineage>
        <taxon>Bacteria</taxon>
        <taxon>Bacillati</taxon>
        <taxon>Actinomycetota</taxon>
        <taxon>Actinomycetes</taxon>
        <taxon>Pseudonocardiales</taxon>
        <taxon>Pseudonocardiaceae</taxon>
        <taxon>Amycolatopsis</taxon>
    </lineage>
</organism>
<dbReference type="GO" id="GO:0005886">
    <property type="term" value="C:plasma membrane"/>
    <property type="evidence" value="ECO:0007669"/>
    <property type="project" value="UniProtKB-SubCell"/>
</dbReference>
<keyword evidence="3" id="KW-1003">Cell membrane</keyword>
<feature type="transmembrane region" description="Helical" evidence="7">
    <location>
        <begin position="371"/>
        <end position="391"/>
    </location>
</feature>
<evidence type="ECO:0000259" key="8">
    <source>
        <dbReference type="Pfam" id="PF19053"/>
    </source>
</evidence>
<dbReference type="AlphaFoldDB" id="A0A6N7Z4R9"/>
<dbReference type="Pfam" id="PF08817">
    <property type="entry name" value="YukD"/>
    <property type="match status" value="1"/>
</dbReference>
<dbReference type="InterPro" id="IPR024962">
    <property type="entry name" value="YukD-like"/>
</dbReference>
<keyword evidence="6 7" id="KW-0472">Membrane</keyword>
<protein>
    <submittedName>
        <fullName evidence="9">Type VII secretion integral membrane protein EccD</fullName>
    </submittedName>
</protein>
<evidence type="ECO:0000256" key="4">
    <source>
        <dbReference type="ARBA" id="ARBA00022692"/>
    </source>
</evidence>
<evidence type="ECO:0000256" key="5">
    <source>
        <dbReference type="ARBA" id="ARBA00022989"/>
    </source>
</evidence>
<dbReference type="NCBIfam" id="TIGR03920">
    <property type="entry name" value="T7SS_EccD"/>
    <property type="match status" value="1"/>
</dbReference>
<keyword evidence="5 7" id="KW-1133">Transmembrane helix</keyword>
<feature type="transmembrane region" description="Helical" evidence="7">
    <location>
        <begin position="181"/>
        <end position="205"/>
    </location>
</feature>
<dbReference type="InterPro" id="IPR044049">
    <property type="entry name" value="EccD_transm"/>
</dbReference>
<comment type="similarity">
    <text evidence="2">Belongs to the EccD/Snm4 family.</text>
</comment>
<evidence type="ECO:0000256" key="6">
    <source>
        <dbReference type="ARBA" id="ARBA00023136"/>
    </source>
</evidence>
<comment type="caution">
    <text evidence="9">The sequence shown here is derived from an EMBL/GenBank/DDBJ whole genome shotgun (WGS) entry which is preliminary data.</text>
</comment>
<feature type="transmembrane region" description="Helical" evidence="7">
    <location>
        <begin position="234"/>
        <end position="252"/>
    </location>
</feature>
<feature type="transmembrane region" description="Helical" evidence="7">
    <location>
        <begin position="441"/>
        <end position="461"/>
    </location>
</feature>
<feature type="transmembrane region" description="Helical" evidence="7">
    <location>
        <begin position="264"/>
        <end position="283"/>
    </location>
</feature>
<keyword evidence="4 7" id="KW-0812">Transmembrane</keyword>
<dbReference type="Pfam" id="PF19053">
    <property type="entry name" value="EccD"/>
    <property type="match status" value="1"/>
</dbReference>
<dbReference type="OrthoDB" id="4775372at2"/>
<dbReference type="RefSeq" id="WP_154757608.1">
    <property type="nucleotide sequence ID" value="NZ_WMBA01000021.1"/>
</dbReference>
<evidence type="ECO:0000256" key="7">
    <source>
        <dbReference type="SAM" id="Phobius"/>
    </source>
</evidence>
<feature type="transmembrane region" description="Helical" evidence="7">
    <location>
        <begin position="211"/>
        <end position="229"/>
    </location>
</feature>
<evidence type="ECO:0000256" key="2">
    <source>
        <dbReference type="ARBA" id="ARBA00006162"/>
    </source>
</evidence>
<gene>
    <name evidence="9" type="primary">eccD</name>
    <name evidence="9" type="ORF">GKO32_15660</name>
</gene>
<dbReference type="EMBL" id="WMBA01000021">
    <property type="protein sequence ID" value="MTD55404.1"/>
    <property type="molecule type" value="Genomic_DNA"/>
</dbReference>
<dbReference type="PIRSF" id="PIRSF017804">
    <property type="entry name" value="Secretion_EccD1"/>
    <property type="match status" value="1"/>
</dbReference>
<evidence type="ECO:0000313" key="10">
    <source>
        <dbReference type="Proteomes" id="UP000440096"/>
    </source>
</evidence>
<feature type="domain" description="EccD-like transmembrane" evidence="8">
    <location>
        <begin position="123"/>
        <end position="464"/>
    </location>
</feature>
<evidence type="ECO:0000313" key="9">
    <source>
        <dbReference type="EMBL" id="MTD55404.1"/>
    </source>
</evidence>
<dbReference type="InterPro" id="IPR006707">
    <property type="entry name" value="T7SS_EccD"/>
</dbReference>
<feature type="transmembrane region" description="Helical" evidence="7">
    <location>
        <begin position="320"/>
        <end position="341"/>
    </location>
</feature>
<sequence>MEERTQHRTNAPGRLRFALGEQSVDVAVPVEVPLGDLLPAVMAQFGGDTIEQGAEHEGWVVQRLGEPPLDEDRTSSELNLMDGETLYLRPRAAQLAPIDYDDLVDGVGEQIRNHPNAWAPERTRWMLQLGSGAALLIGLVLLVTGGEPGLRAAVAGATAVLLLAGAAVAARAIVKPVAATVLAGAAAGYAAVATGVGVGALAPLASWQVEWAAGAVGALLALAAGVAVVADSALLFAGALTAVLLLTVPLVIGATTTLASSHAAAIGIAVTLIAGLFIPGVAFRLSGLTLPMLPTNADELKEDTDPVPYQVVVDRGKVTMGYLTALQIGAGLAQSVLFVLFLPATGLLASILNAVVSLLMFMRAKHIAGAVTRWAVLVPAAVGVLTLVLRLGMAEEEVTFRLLWLWFPVIVVAVALLLLSERLPGNRLRPYWGRAADIFESLTAVSVLPLLLGVLNVYSYIRGVIG</sequence>
<proteinExistence type="inferred from homology"/>
<reference evidence="9 10" key="1">
    <citation type="submission" date="2019-11" db="EMBL/GenBank/DDBJ databases">
        <title>Draft genome of Amycolatopsis RM579.</title>
        <authorList>
            <person name="Duangmal K."/>
            <person name="Mingma R."/>
        </authorList>
    </citation>
    <scope>NUCLEOTIDE SEQUENCE [LARGE SCALE GENOMIC DNA]</scope>
    <source>
        <strain evidence="9 10">RM579</strain>
    </source>
</reference>